<dbReference type="RefSeq" id="WP_173034312.1">
    <property type="nucleotide sequence ID" value="NZ_AP022870.1"/>
</dbReference>
<reference evidence="1 2" key="1">
    <citation type="submission" date="2020-03" db="EMBL/GenBank/DDBJ databases">
        <title>Whole genome shotgun sequence of Phytohabitans flavus NBRC 107702.</title>
        <authorList>
            <person name="Komaki H."/>
            <person name="Tamura T."/>
        </authorList>
    </citation>
    <scope>NUCLEOTIDE SEQUENCE [LARGE SCALE GENOMIC DNA]</scope>
    <source>
        <strain evidence="1 2">NBRC 107702</strain>
    </source>
</reference>
<evidence type="ECO:0000313" key="2">
    <source>
        <dbReference type="Proteomes" id="UP000502508"/>
    </source>
</evidence>
<gene>
    <name evidence="1" type="ORF">Pflav_012110</name>
</gene>
<keyword evidence="2" id="KW-1185">Reference proteome</keyword>
<dbReference type="KEGG" id="pfla:Pflav_012110"/>
<proteinExistence type="predicted"/>
<evidence type="ECO:0000313" key="1">
    <source>
        <dbReference type="EMBL" id="BCB74801.1"/>
    </source>
</evidence>
<sequence length="127" mass="14475">MAARAGSGEVLAVPTFTYDEVHPQLQHMFPDGVRPVLLNSSVARLVDFAWRWHWLLPVLTAQQTWAGAEETTAWGNARTPEEKAALPDFYAEIRELCEEVVERFRQFDGPAVSNEDSPWREAVMEYL</sequence>
<accession>A0A6F8XLZ2</accession>
<dbReference type="EMBL" id="AP022870">
    <property type="protein sequence ID" value="BCB74801.1"/>
    <property type="molecule type" value="Genomic_DNA"/>
</dbReference>
<dbReference type="Pfam" id="PF14435">
    <property type="entry name" value="SUKH-4"/>
    <property type="match status" value="1"/>
</dbReference>
<dbReference type="InterPro" id="IPR025851">
    <property type="entry name" value="SUKH-4"/>
</dbReference>
<organism evidence="1 2">
    <name type="scientific">Phytohabitans flavus</name>
    <dbReference type="NCBI Taxonomy" id="1076124"/>
    <lineage>
        <taxon>Bacteria</taxon>
        <taxon>Bacillati</taxon>
        <taxon>Actinomycetota</taxon>
        <taxon>Actinomycetes</taxon>
        <taxon>Micromonosporales</taxon>
        <taxon>Micromonosporaceae</taxon>
    </lineage>
</organism>
<protein>
    <submittedName>
        <fullName evidence="1">Uncharacterized protein</fullName>
    </submittedName>
</protein>
<name>A0A6F8XLZ2_9ACTN</name>
<reference evidence="1 2" key="2">
    <citation type="submission" date="2020-03" db="EMBL/GenBank/DDBJ databases">
        <authorList>
            <person name="Ichikawa N."/>
            <person name="Kimura A."/>
            <person name="Kitahashi Y."/>
            <person name="Uohara A."/>
        </authorList>
    </citation>
    <scope>NUCLEOTIDE SEQUENCE [LARGE SCALE GENOMIC DNA]</scope>
    <source>
        <strain evidence="1 2">NBRC 107702</strain>
    </source>
</reference>
<dbReference type="Proteomes" id="UP000502508">
    <property type="component" value="Chromosome"/>
</dbReference>
<dbReference type="AlphaFoldDB" id="A0A6F8XLZ2"/>